<protein>
    <submittedName>
        <fullName evidence="1">Uncharacterized protein</fullName>
    </submittedName>
</protein>
<accession>A0A422N9Q9</accession>
<gene>
    <name evidence="1" type="ORF">Tco025E_08443</name>
</gene>
<proteinExistence type="predicted"/>
<sequence>MCFGLRAFLTARSKCGRLRWRVGRSLVYGWAARHFIVGRAHRALLWRRSGCLPLAGQLVEGGGGRFPTAALARDDRLRLGFSLCPRALSVVQWPVFFLSLLFCFLCPFADNRASAVGAPCACVSGTAPVGLGFAAIQARAGGCR</sequence>
<organism evidence="1 2">
    <name type="scientific">Trypanosoma conorhini</name>
    <dbReference type="NCBI Taxonomy" id="83891"/>
    <lineage>
        <taxon>Eukaryota</taxon>
        <taxon>Discoba</taxon>
        <taxon>Euglenozoa</taxon>
        <taxon>Kinetoplastea</taxon>
        <taxon>Metakinetoplastina</taxon>
        <taxon>Trypanosomatida</taxon>
        <taxon>Trypanosomatidae</taxon>
        <taxon>Trypanosoma</taxon>
    </lineage>
</organism>
<keyword evidence="2" id="KW-1185">Reference proteome</keyword>
<dbReference type="RefSeq" id="XP_029224608.1">
    <property type="nucleotide sequence ID" value="XM_029375292.1"/>
</dbReference>
<dbReference type="AlphaFoldDB" id="A0A422N9Q9"/>
<dbReference type="EMBL" id="MKKU01000785">
    <property type="protein sequence ID" value="RNF02181.1"/>
    <property type="molecule type" value="Genomic_DNA"/>
</dbReference>
<evidence type="ECO:0000313" key="1">
    <source>
        <dbReference type="EMBL" id="RNF02181.1"/>
    </source>
</evidence>
<reference evidence="1 2" key="1">
    <citation type="journal article" date="2018" name="BMC Genomics">
        <title>Genomic comparison of Trypanosoma conorhini and Trypanosoma rangeli to Trypanosoma cruzi strains of high and low virulence.</title>
        <authorList>
            <person name="Bradwell K.R."/>
            <person name="Koparde V.N."/>
            <person name="Matveyev A.V."/>
            <person name="Serrano M.G."/>
            <person name="Alves J.M."/>
            <person name="Parikh H."/>
            <person name="Huang B."/>
            <person name="Lee V."/>
            <person name="Espinosa-Alvarez O."/>
            <person name="Ortiz P.A."/>
            <person name="Costa-Martins A.G."/>
            <person name="Teixeira M.M."/>
            <person name="Buck G.A."/>
        </authorList>
    </citation>
    <scope>NUCLEOTIDE SEQUENCE [LARGE SCALE GENOMIC DNA]</scope>
    <source>
        <strain evidence="1 2">025E</strain>
    </source>
</reference>
<evidence type="ECO:0000313" key="2">
    <source>
        <dbReference type="Proteomes" id="UP000284403"/>
    </source>
</evidence>
<dbReference type="Proteomes" id="UP000284403">
    <property type="component" value="Unassembled WGS sequence"/>
</dbReference>
<comment type="caution">
    <text evidence="1">The sequence shown here is derived from an EMBL/GenBank/DDBJ whole genome shotgun (WGS) entry which is preliminary data.</text>
</comment>
<name>A0A422N9Q9_9TRYP</name>
<dbReference type="GeneID" id="40322054"/>